<evidence type="ECO:0000256" key="2">
    <source>
        <dbReference type="ARBA" id="ARBA00022475"/>
    </source>
</evidence>
<feature type="transmembrane region" description="Helical" evidence="6">
    <location>
        <begin position="102"/>
        <end position="118"/>
    </location>
</feature>
<dbReference type="GO" id="GO:0043190">
    <property type="term" value="C:ATP-binding cassette (ABC) transporter complex"/>
    <property type="evidence" value="ECO:0007669"/>
    <property type="project" value="TreeGrafter"/>
</dbReference>
<dbReference type="Proteomes" id="UP000255024">
    <property type="component" value="Unassembled WGS sequence"/>
</dbReference>
<keyword evidence="2" id="KW-1003">Cell membrane</keyword>
<evidence type="ECO:0000313" key="8">
    <source>
        <dbReference type="Proteomes" id="UP000255024"/>
    </source>
</evidence>
<organism evidence="7 8">
    <name type="scientific">Myroides odoratus</name>
    <name type="common">Flavobacterium odoratum</name>
    <dbReference type="NCBI Taxonomy" id="256"/>
    <lineage>
        <taxon>Bacteria</taxon>
        <taxon>Pseudomonadati</taxon>
        <taxon>Bacteroidota</taxon>
        <taxon>Flavobacteriia</taxon>
        <taxon>Flavobacteriales</taxon>
        <taxon>Flavobacteriaceae</taxon>
        <taxon>Myroides</taxon>
    </lineage>
</organism>
<accession>A0A378RLH9</accession>
<dbReference type="GO" id="GO:0015920">
    <property type="term" value="P:lipopolysaccharide transport"/>
    <property type="evidence" value="ECO:0007669"/>
    <property type="project" value="TreeGrafter"/>
</dbReference>
<sequence length="502" mass="56643">MKILDRYILTSFVSTLFTVFIILYFIFILQGIWLFITELAGKDLDFFIIVQFLLFYSPKMIPLVLPLSVLLASIMTFGNFAEHYEFAAMKASGISLKRAMQPLSIFIAVLALISFWFANDVIPKAEYRFINMRKEILQTKPAMAIAAGQFNDVGAINIKVDKKTGEKGQYLENVTMHIKSASGYDNKAVIRSVDGELASDNASNILQLHLFDGNYYEDVVPKSTSQMRKKPFTKVAFEKYTMNIDLGALQDDGAEKEEIKNTYHMLNIKELTYTIDSLETTLVSDRNSNMENMLLRYNGIYNPYNFKNKEATKNRDAAKDSIKEKEVDIKGNALASFSEPMQGRILQSAIDYTNNIVFNTESNDVATLGQIKKLNDHYLALYEKFVIAYSCFLMYFIGAPLGAIIRKGGLGLPIVFAVIIFIMYHFVNTFGKKLAQEDGIQPIIGAWAGAVVLTPLAIFLTLKATRDNGEVNFLGFFSTIGDFFKGLFTKKQPVKEEEQTVE</sequence>
<dbReference type="EMBL" id="UGQL01000001">
    <property type="protein sequence ID" value="STZ26500.1"/>
    <property type="molecule type" value="Genomic_DNA"/>
</dbReference>
<evidence type="ECO:0000256" key="5">
    <source>
        <dbReference type="ARBA" id="ARBA00023136"/>
    </source>
</evidence>
<name>A0A378RLH9_MYROD</name>
<reference evidence="7 8" key="1">
    <citation type="submission" date="2018-06" db="EMBL/GenBank/DDBJ databases">
        <authorList>
            <consortium name="Pathogen Informatics"/>
            <person name="Doyle S."/>
        </authorList>
    </citation>
    <scope>NUCLEOTIDE SEQUENCE [LARGE SCALE GENOMIC DNA]</scope>
    <source>
        <strain evidence="7 8">NCTC11179</strain>
    </source>
</reference>
<dbReference type="Pfam" id="PF03739">
    <property type="entry name" value="LptF_LptG"/>
    <property type="match status" value="1"/>
</dbReference>
<keyword evidence="5 6" id="KW-0472">Membrane</keyword>
<dbReference type="AlphaFoldDB" id="A0A378RLH9"/>
<keyword evidence="3 6" id="KW-0812">Transmembrane</keyword>
<evidence type="ECO:0000256" key="6">
    <source>
        <dbReference type="SAM" id="Phobius"/>
    </source>
</evidence>
<feature type="transmembrane region" description="Helical" evidence="6">
    <location>
        <begin position="409"/>
        <end position="427"/>
    </location>
</feature>
<dbReference type="InterPro" id="IPR005495">
    <property type="entry name" value="LptG/LptF_permease"/>
</dbReference>
<dbReference type="RefSeq" id="WP_115089641.1">
    <property type="nucleotide sequence ID" value="NZ_CP068107.1"/>
</dbReference>
<keyword evidence="4 6" id="KW-1133">Transmembrane helix</keyword>
<evidence type="ECO:0000256" key="1">
    <source>
        <dbReference type="ARBA" id="ARBA00004651"/>
    </source>
</evidence>
<feature type="transmembrane region" description="Helical" evidence="6">
    <location>
        <begin position="60"/>
        <end position="81"/>
    </location>
</feature>
<feature type="transmembrane region" description="Helical" evidence="6">
    <location>
        <begin position="12"/>
        <end position="36"/>
    </location>
</feature>
<evidence type="ECO:0000256" key="3">
    <source>
        <dbReference type="ARBA" id="ARBA00022692"/>
    </source>
</evidence>
<dbReference type="PANTHER" id="PTHR33529:SF6">
    <property type="entry name" value="YJGP_YJGQ FAMILY PERMEASE"/>
    <property type="match status" value="1"/>
</dbReference>
<evidence type="ECO:0000256" key="4">
    <source>
        <dbReference type="ARBA" id="ARBA00022989"/>
    </source>
</evidence>
<feature type="transmembrane region" description="Helical" evidence="6">
    <location>
        <begin position="439"/>
        <end position="462"/>
    </location>
</feature>
<feature type="transmembrane region" description="Helical" evidence="6">
    <location>
        <begin position="378"/>
        <end position="397"/>
    </location>
</feature>
<dbReference type="PANTHER" id="PTHR33529">
    <property type="entry name" value="SLR0882 PROTEIN-RELATED"/>
    <property type="match status" value="1"/>
</dbReference>
<gene>
    <name evidence="7" type="ORF">NCTC11179_00014</name>
</gene>
<evidence type="ECO:0000313" key="7">
    <source>
        <dbReference type="EMBL" id="STZ26500.1"/>
    </source>
</evidence>
<protein>
    <submittedName>
        <fullName evidence="7">Lipopolysaccharide ABC transporter permease LptF</fullName>
    </submittedName>
</protein>
<keyword evidence="8" id="KW-1185">Reference proteome</keyword>
<comment type="subcellular location">
    <subcellularLocation>
        <location evidence="1">Cell membrane</location>
        <topology evidence="1">Multi-pass membrane protein</topology>
    </subcellularLocation>
</comment>
<proteinExistence type="predicted"/>